<proteinExistence type="predicted"/>
<organism evidence="1 2">
    <name type="scientific">Bonamia ostreae</name>
    <dbReference type="NCBI Taxonomy" id="126728"/>
    <lineage>
        <taxon>Eukaryota</taxon>
        <taxon>Sar</taxon>
        <taxon>Rhizaria</taxon>
        <taxon>Endomyxa</taxon>
        <taxon>Ascetosporea</taxon>
        <taxon>Haplosporida</taxon>
        <taxon>Bonamia</taxon>
    </lineage>
</organism>
<sequence length="157" mass="16755">MLTGNDASNVSLKYGVYGTEIDIPFVPFEFGGRAEPNAYGITPTNLLNTGVYGLCMQDHIVADNAGLEVSSNTVAATARRYIRGTKSSASLGLLSYIGMGNADNIPQSPLCVPTFSRADQTKSPAAANYSMMLDRVAPDGLQYYSGFSDGLFMYPNN</sequence>
<accession>A0ABV2AQR5</accession>
<dbReference type="Proteomes" id="UP001439008">
    <property type="component" value="Unassembled WGS sequence"/>
</dbReference>
<protein>
    <submittedName>
        <fullName evidence="1">Uncharacterized protein</fullName>
    </submittedName>
</protein>
<reference evidence="1 2" key="1">
    <citation type="journal article" date="2024" name="BMC Biol.">
        <title>Comparative genomics of Ascetosporea gives new insight into the evolutionary basis for animal parasitism in Rhizaria.</title>
        <authorList>
            <person name="Hiltunen Thoren M."/>
            <person name="Onut-Brannstrom I."/>
            <person name="Alfjorden A."/>
            <person name="Peckova H."/>
            <person name="Swords F."/>
            <person name="Hooper C."/>
            <person name="Holzer A.S."/>
            <person name="Bass D."/>
            <person name="Burki F."/>
        </authorList>
    </citation>
    <scope>NUCLEOTIDE SEQUENCE [LARGE SCALE GENOMIC DNA]</scope>
    <source>
        <strain evidence="1">20-A016</strain>
    </source>
</reference>
<comment type="caution">
    <text evidence="1">The sequence shown here is derived from an EMBL/GenBank/DDBJ whole genome shotgun (WGS) entry which is preliminary data.</text>
</comment>
<evidence type="ECO:0000313" key="1">
    <source>
        <dbReference type="EMBL" id="MES1922011.1"/>
    </source>
</evidence>
<keyword evidence="2" id="KW-1185">Reference proteome</keyword>
<dbReference type="EMBL" id="JBDODL010002078">
    <property type="protein sequence ID" value="MES1922011.1"/>
    <property type="molecule type" value="Genomic_DNA"/>
</dbReference>
<evidence type="ECO:0000313" key="2">
    <source>
        <dbReference type="Proteomes" id="UP001439008"/>
    </source>
</evidence>
<gene>
    <name evidence="1" type="ORF">MHBO_003532</name>
</gene>
<name>A0ABV2AQR5_9EUKA</name>